<keyword evidence="1" id="KW-0472">Membrane</keyword>
<proteinExistence type="predicted"/>
<dbReference type="VEuPathDB" id="VectorBase:AMAM020473"/>
<keyword evidence="1" id="KW-1133">Transmembrane helix</keyword>
<sequence>MKLTDILDPASFSPSPKWFELELVLFLPSSNGVCASLSSAGVVSPPLNSVDDLTLDWAVLLTVVSMVELVLLVLEMVVVFSDTTVNVLLACCLVALSCIVVVVLLLDAFISTYS</sequence>
<evidence type="ECO:0000313" key="2">
    <source>
        <dbReference type="EnsemblMetazoa" id="AMAM020473-PA"/>
    </source>
</evidence>
<evidence type="ECO:0000313" key="3">
    <source>
        <dbReference type="Proteomes" id="UP000075901"/>
    </source>
</evidence>
<accession>A0A182T691</accession>
<organism evidence="2 3">
    <name type="scientific">Anopheles maculatus</name>
    <dbReference type="NCBI Taxonomy" id="74869"/>
    <lineage>
        <taxon>Eukaryota</taxon>
        <taxon>Metazoa</taxon>
        <taxon>Ecdysozoa</taxon>
        <taxon>Arthropoda</taxon>
        <taxon>Hexapoda</taxon>
        <taxon>Insecta</taxon>
        <taxon>Pterygota</taxon>
        <taxon>Neoptera</taxon>
        <taxon>Endopterygota</taxon>
        <taxon>Diptera</taxon>
        <taxon>Nematocera</taxon>
        <taxon>Culicoidea</taxon>
        <taxon>Culicidae</taxon>
        <taxon>Anophelinae</taxon>
        <taxon>Anopheles</taxon>
        <taxon>Anopheles maculatus group</taxon>
    </lineage>
</organism>
<keyword evidence="1" id="KW-0812">Transmembrane</keyword>
<feature type="transmembrane region" description="Helical" evidence="1">
    <location>
        <begin position="87"/>
        <end position="110"/>
    </location>
</feature>
<dbReference type="Proteomes" id="UP000075901">
    <property type="component" value="Unassembled WGS sequence"/>
</dbReference>
<dbReference type="AlphaFoldDB" id="A0A182T691"/>
<evidence type="ECO:0000256" key="1">
    <source>
        <dbReference type="SAM" id="Phobius"/>
    </source>
</evidence>
<dbReference type="EnsemblMetazoa" id="AMAM020473-RA">
    <property type="protein sequence ID" value="AMAM020473-PA"/>
    <property type="gene ID" value="AMAM020473"/>
</dbReference>
<name>A0A182T691_9DIPT</name>
<reference evidence="3" key="1">
    <citation type="submission" date="2013-09" db="EMBL/GenBank/DDBJ databases">
        <title>The Genome Sequence of Anopheles maculatus species B.</title>
        <authorList>
            <consortium name="The Broad Institute Genomics Platform"/>
            <person name="Neafsey D.E."/>
            <person name="Besansky N."/>
            <person name="Howell P."/>
            <person name="Walton C."/>
            <person name="Young S.K."/>
            <person name="Zeng Q."/>
            <person name="Gargeya S."/>
            <person name="Fitzgerald M."/>
            <person name="Haas B."/>
            <person name="Abouelleil A."/>
            <person name="Allen A.W."/>
            <person name="Alvarado L."/>
            <person name="Arachchi H.M."/>
            <person name="Berlin A.M."/>
            <person name="Chapman S.B."/>
            <person name="Gainer-Dewar J."/>
            <person name="Goldberg J."/>
            <person name="Griggs A."/>
            <person name="Gujja S."/>
            <person name="Hansen M."/>
            <person name="Howarth C."/>
            <person name="Imamovic A."/>
            <person name="Ireland A."/>
            <person name="Larimer J."/>
            <person name="McCowan C."/>
            <person name="Murphy C."/>
            <person name="Pearson M."/>
            <person name="Poon T.W."/>
            <person name="Priest M."/>
            <person name="Roberts A."/>
            <person name="Saif S."/>
            <person name="Shea T."/>
            <person name="Sisk P."/>
            <person name="Sykes S."/>
            <person name="Wortman J."/>
            <person name="Nusbaum C."/>
            <person name="Birren B."/>
        </authorList>
    </citation>
    <scope>NUCLEOTIDE SEQUENCE [LARGE SCALE GENOMIC DNA]</scope>
    <source>
        <strain evidence="3">maculatus3</strain>
    </source>
</reference>
<reference evidence="2" key="2">
    <citation type="submission" date="2020-05" db="UniProtKB">
        <authorList>
            <consortium name="EnsemblMetazoa"/>
        </authorList>
    </citation>
    <scope>IDENTIFICATION</scope>
    <source>
        <strain evidence="2">maculatus3</strain>
    </source>
</reference>
<protein>
    <submittedName>
        <fullName evidence="2">Uncharacterized protein</fullName>
    </submittedName>
</protein>
<keyword evidence="3" id="KW-1185">Reference proteome</keyword>
<feature type="transmembrane region" description="Helical" evidence="1">
    <location>
        <begin position="57"/>
        <end position="80"/>
    </location>
</feature>